<protein>
    <submittedName>
        <fullName evidence="2">Zinc finger protein RFP</fullName>
    </submittedName>
</protein>
<dbReference type="InterPro" id="IPR003879">
    <property type="entry name" value="Butyrophylin_SPRY"/>
</dbReference>
<name>A0A4Z2E6W2_9TELE</name>
<dbReference type="SMART" id="SM00589">
    <property type="entry name" value="PRY"/>
    <property type="match status" value="1"/>
</dbReference>
<dbReference type="EMBL" id="SRLO01015780">
    <property type="protein sequence ID" value="TNN24310.1"/>
    <property type="molecule type" value="Genomic_DNA"/>
</dbReference>
<dbReference type="InterPro" id="IPR013320">
    <property type="entry name" value="ConA-like_dom_sf"/>
</dbReference>
<dbReference type="CDD" id="cd13733">
    <property type="entry name" value="SPRY_PRY_C-I_1"/>
    <property type="match status" value="1"/>
</dbReference>
<dbReference type="SUPFAM" id="SSF49899">
    <property type="entry name" value="Concanavalin A-like lectins/glucanases"/>
    <property type="match status" value="1"/>
</dbReference>
<dbReference type="Pfam" id="PF13765">
    <property type="entry name" value="PRY"/>
    <property type="match status" value="1"/>
</dbReference>
<keyword evidence="3" id="KW-1185">Reference proteome</keyword>
<dbReference type="SMART" id="SM00449">
    <property type="entry name" value="SPRY"/>
    <property type="match status" value="1"/>
</dbReference>
<dbReference type="InterPro" id="IPR050143">
    <property type="entry name" value="TRIM/RBCC"/>
</dbReference>
<sequence length="249" mass="27734">MEELPEIEMKRVREHAVDLTFDPDTAHFSLVVSPDGKQVSRLGTNQNLPHNPKRFGVYTEVLAKEGFTTGKFYYEVQVEGNTEWLVGVVSESVDRMGDKSLSEEDGAWCIGIDEGICLVCTSENVKLTLKDTLRKVGIFVDYNKGEVSFFDANSKLRIYSFTGHHFKEKLYPFFSFEGNTDGAPLIITPVPQTQLKLLAALNGSSLTPDGRGRRRSAGLLSRGRAGRTRLEPRFATSARSWARIGQSPV</sequence>
<dbReference type="Gene3D" id="2.60.120.920">
    <property type="match status" value="1"/>
</dbReference>
<dbReference type="PROSITE" id="PS50188">
    <property type="entry name" value="B302_SPRY"/>
    <property type="match status" value="1"/>
</dbReference>
<dbReference type="PANTHER" id="PTHR24103">
    <property type="entry name" value="E3 UBIQUITIN-PROTEIN LIGASE TRIM"/>
    <property type="match status" value="1"/>
</dbReference>
<accession>A0A4Z2E6W2</accession>
<proteinExistence type="predicted"/>
<evidence type="ECO:0000313" key="3">
    <source>
        <dbReference type="Proteomes" id="UP000314294"/>
    </source>
</evidence>
<reference evidence="2 3" key="1">
    <citation type="submission" date="2019-03" db="EMBL/GenBank/DDBJ databases">
        <title>First draft genome of Liparis tanakae, snailfish: a comprehensive survey of snailfish specific genes.</title>
        <authorList>
            <person name="Kim W."/>
            <person name="Song I."/>
            <person name="Jeong J.-H."/>
            <person name="Kim D."/>
            <person name="Kim S."/>
            <person name="Ryu S."/>
            <person name="Song J.Y."/>
            <person name="Lee S.K."/>
        </authorList>
    </citation>
    <scope>NUCLEOTIDE SEQUENCE [LARGE SCALE GENOMIC DNA]</scope>
    <source>
        <tissue evidence="2">Muscle</tissue>
    </source>
</reference>
<dbReference type="InterPro" id="IPR003877">
    <property type="entry name" value="SPRY_dom"/>
</dbReference>
<dbReference type="Proteomes" id="UP000314294">
    <property type="component" value="Unassembled WGS sequence"/>
</dbReference>
<dbReference type="InterPro" id="IPR006574">
    <property type="entry name" value="PRY"/>
</dbReference>
<dbReference type="AlphaFoldDB" id="A0A4Z2E6W2"/>
<dbReference type="FunFam" id="2.60.120.920:FF:000004">
    <property type="entry name" value="Butyrophilin subfamily 1 member A1"/>
    <property type="match status" value="1"/>
</dbReference>
<gene>
    <name evidence="2" type="primary">Trim27_1</name>
    <name evidence="2" type="ORF">EYF80_065567</name>
</gene>
<dbReference type="InterPro" id="IPR043136">
    <property type="entry name" value="B30.2/SPRY_sf"/>
</dbReference>
<comment type="caution">
    <text evidence="2">The sequence shown here is derived from an EMBL/GenBank/DDBJ whole genome shotgun (WGS) entry which is preliminary data.</text>
</comment>
<feature type="domain" description="B30.2/SPRY" evidence="1">
    <location>
        <begin position="1"/>
        <end position="192"/>
    </location>
</feature>
<dbReference type="InterPro" id="IPR001870">
    <property type="entry name" value="B30.2/SPRY"/>
</dbReference>
<dbReference type="OrthoDB" id="265776at2759"/>
<dbReference type="Pfam" id="PF00622">
    <property type="entry name" value="SPRY"/>
    <property type="match status" value="1"/>
</dbReference>
<dbReference type="PRINTS" id="PR01407">
    <property type="entry name" value="BUTYPHLNCDUF"/>
</dbReference>
<evidence type="ECO:0000259" key="1">
    <source>
        <dbReference type="PROSITE" id="PS50188"/>
    </source>
</evidence>
<evidence type="ECO:0000313" key="2">
    <source>
        <dbReference type="EMBL" id="TNN24310.1"/>
    </source>
</evidence>
<organism evidence="2 3">
    <name type="scientific">Liparis tanakae</name>
    <name type="common">Tanaka's snailfish</name>
    <dbReference type="NCBI Taxonomy" id="230148"/>
    <lineage>
        <taxon>Eukaryota</taxon>
        <taxon>Metazoa</taxon>
        <taxon>Chordata</taxon>
        <taxon>Craniata</taxon>
        <taxon>Vertebrata</taxon>
        <taxon>Euteleostomi</taxon>
        <taxon>Actinopterygii</taxon>
        <taxon>Neopterygii</taxon>
        <taxon>Teleostei</taxon>
        <taxon>Neoteleostei</taxon>
        <taxon>Acanthomorphata</taxon>
        <taxon>Eupercaria</taxon>
        <taxon>Perciformes</taxon>
        <taxon>Cottioidei</taxon>
        <taxon>Cottales</taxon>
        <taxon>Liparidae</taxon>
        <taxon>Liparis</taxon>
    </lineage>
</organism>